<dbReference type="EMBL" id="LGRX02008891">
    <property type="protein sequence ID" value="KAK3272578.1"/>
    <property type="molecule type" value="Genomic_DNA"/>
</dbReference>
<keyword evidence="2" id="KW-1185">Reference proteome</keyword>
<protein>
    <submittedName>
        <fullName evidence="1">Uncharacterized protein</fullName>
    </submittedName>
</protein>
<comment type="caution">
    <text evidence="1">The sequence shown here is derived from an EMBL/GenBank/DDBJ whole genome shotgun (WGS) entry which is preliminary data.</text>
</comment>
<evidence type="ECO:0000313" key="1">
    <source>
        <dbReference type="EMBL" id="KAK3272578.1"/>
    </source>
</evidence>
<dbReference type="AlphaFoldDB" id="A0AAE0G6T5"/>
<name>A0AAE0G6T5_9CHLO</name>
<sequence length="192" mass="21356">MESDAIVHGDTAALQAKLAFIEEKVYTGIVSSFRDRHGAKSKGNGAGKGESGRGNVGANYEVIQCISEGGKMRWIDKAPVPFDNGPGTKKWRLVMDFRWQGARVLSYFLVLVPDKVKALKERDSASRVMVRLSIGYNEKKGQWEPTRLVEHLGLEEDLQTGHLRVIPARLQKIHQQAKELLSEASTCNHTSQ</sequence>
<proteinExistence type="predicted"/>
<reference evidence="1 2" key="1">
    <citation type="journal article" date="2015" name="Genome Biol. Evol.">
        <title>Comparative Genomics of a Bacterivorous Green Alga Reveals Evolutionary Causalities and Consequences of Phago-Mixotrophic Mode of Nutrition.</title>
        <authorList>
            <person name="Burns J.A."/>
            <person name="Paasch A."/>
            <person name="Narechania A."/>
            <person name="Kim E."/>
        </authorList>
    </citation>
    <scope>NUCLEOTIDE SEQUENCE [LARGE SCALE GENOMIC DNA]</scope>
    <source>
        <strain evidence="1 2">PLY_AMNH</strain>
    </source>
</reference>
<accession>A0AAE0G6T5</accession>
<organism evidence="1 2">
    <name type="scientific">Cymbomonas tetramitiformis</name>
    <dbReference type="NCBI Taxonomy" id="36881"/>
    <lineage>
        <taxon>Eukaryota</taxon>
        <taxon>Viridiplantae</taxon>
        <taxon>Chlorophyta</taxon>
        <taxon>Pyramimonadophyceae</taxon>
        <taxon>Pyramimonadales</taxon>
        <taxon>Pyramimonadaceae</taxon>
        <taxon>Cymbomonas</taxon>
    </lineage>
</organism>
<gene>
    <name evidence="1" type="ORF">CYMTET_19141</name>
</gene>
<dbReference type="Proteomes" id="UP001190700">
    <property type="component" value="Unassembled WGS sequence"/>
</dbReference>
<evidence type="ECO:0000313" key="2">
    <source>
        <dbReference type="Proteomes" id="UP001190700"/>
    </source>
</evidence>